<evidence type="ECO:0000256" key="1">
    <source>
        <dbReference type="PROSITE-ProRule" id="PRU00266"/>
    </source>
</evidence>
<protein>
    <submittedName>
        <fullName evidence="4">Methionine adenosyltransferase 2 subunit beta</fullName>
    </submittedName>
</protein>
<gene>
    <name evidence="4" type="ORF">C2E21_9398</name>
</gene>
<dbReference type="SUPFAM" id="SSF54768">
    <property type="entry name" value="dsRNA-binding domain-like"/>
    <property type="match status" value="1"/>
</dbReference>
<dbReference type="GO" id="GO:0003723">
    <property type="term" value="F:RNA binding"/>
    <property type="evidence" value="ECO:0007669"/>
    <property type="project" value="UniProtKB-UniRule"/>
</dbReference>
<dbReference type="CDD" id="cd05254">
    <property type="entry name" value="dTDP_HR_like_SDR_e"/>
    <property type="match status" value="1"/>
</dbReference>
<evidence type="ECO:0000313" key="4">
    <source>
        <dbReference type="EMBL" id="PRW05928.1"/>
    </source>
</evidence>
<feature type="region of interest" description="Disordered" evidence="2">
    <location>
        <begin position="147"/>
        <end position="195"/>
    </location>
</feature>
<comment type="caution">
    <text evidence="4">The sequence shown here is derived from an EMBL/GenBank/DDBJ whole genome shotgun (WGS) entry which is preliminary data.</text>
</comment>
<accession>A0A2P6TBJ8</accession>
<dbReference type="InterPro" id="IPR029903">
    <property type="entry name" value="RmlD-like-bd"/>
</dbReference>
<organism evidence="4 5">
    <name type="scientific">Chlorella sorokiniana</name>
    <name type="common">Freshwater green alga</name>
    <dbReference type="NCBI Taxonomy" id="3076"/>
    <lineage>
        <taxon>Eukaryota</taxon>
        <taxon>Viridiplantae</taxon>
        <taxon>Chlorophyta</taxon>
        <taxon>core chlorophytes</taxon>
        <taxon>Trebouxiophyceae</taxon>
        <taxon>Chlorellales</taxon>
        <taxon>Chlorellaceae</taxon>
        <taxon>Chlorella clade</taxon>
        <taxon>Chlorella</taxon>
    </lineage>
</organism>
<dbReference type="InterPro" id="IPR036291">
    <property type="entry name" value="NAD(P)-bd_dom_sf"/>
</dbReference>
<dbReference type="PANTHER" id="PTHR43242:SF1">
    <property type="entry name" value="NAD(P)-BINDING ROSSMANN-FOLD SUPERFAMILY PROTEIN"/>
    <property type="match status" value="1"/>
</dbReference>
<dbReference type="AlphaFoldDB" id="A0A2P6TBJ8"/>
<dbReference type="GO" id="GO:0016740">
    <property type="term" value="F:transferase activity"/>
    <property type="evidence" value="ECO:0007669"/>
    <property type="project" value="UniProtKB-KW"/>
</dbReference>
<dbReference type="Pfam" id="PF04321">
    <property type="entry name" value="RmlD_sub_bind"/>
    <property type="match status" value="1"/>
</dbReference>
<dbReference type="Gene3D" id="3.40.50.720">
    <property type="entry name" value="NAD(P)-binding Rossmann-like Domain"/>
    <property type="match status" value="1"/>
</dbReference>
<dbReference type="InterPro" id="IPR014720">
    <property type="entry name" value="dsRBD_dom"/>
</dbReference>
<evidence type="ECO:0000313" key="5">
    <source>
        <dbReference type="Proteomes" id="UP000239899"/>
    </source>
</evidence>
<feature type="domain" description="DRBM" evidence="3">
    <location>
        <begin position="71"/>
        <end position="142"/>
    </location>
</feature>
<feature type="region of interest" description="Disordered" evidence="2">
    <location>
        <begin position="1"/>
        <end position="28"/>
    </location>
</feature>
<proteinExistence type="predicted"/>
<feature type="compositionally biased region" description="Low complexity" evidence="2">
    <location>
        <begin position="315"/>
        <end position="343"/>
    </location>
</feature>
<feature type="compositionally biased region" description="Low complexity" evidence="2">
    <location>
        <begin position="179"/>
        <end position="195"/>
    </location>
</feature>
<dbReference type="PROSITE" id="PS50137">
    <property type="entry name" value="DS_RBD"/>
    <property type="match status" value="1"/>
</dbReference>
<evidence type="ECO:0000259" key="3">
    <source>
        <dbReference type="PROSITE" id="PS50137"/>
    </source>
</evidence>
<dbReference type="PANTHER" id="PTHR43242">
    <property type="entry name" value="NAD(P)-BINDING ROSSMANN-FOLD SUPERFAMILY PROTEIN"/>
    <property type="match status" value="1"/>
</dbReference>
<name>A0A2P6TBJ8_CHLSO</name>
<dbReference type="Proteomes" id="UP000239899">
    <property type="component" value="Unassembled WGS sequence"/>
</dbReference>
<dbReference type="EMBL" id="LHPG02000027">
    <property type="protein sequence ID" value="PRW05928.1"/>
    <property type="molecule type" value="Genomic_DNA"/>
</dbReference>
<reference evidence="4 5" key="1">
    <citation type="journal article" date="2018" name="Plant J.">
        <title>Genome sequences of Chlorella sorokiniana UTEX 1602 and Micractinium conductrix SAG 241.80: implications to maltose excretion by a green alga.</title>
        <authorList>
            <person name="Arriola M.B."/>
            <person name="Velmurugan N."/>
            <person name="Zhang Y."/>
            <person name="Plunkett M.H."/>
            <person name="Hondzo H."/>
            <person name="Barney B.M."/>
        </authorList>
    </citation>
    <scope>NUCLEOTIDE SEQUENCE [LARGE SCALE GENOMIC DNA]</scope>
    <source>
        <strain evidence="5">UTEX 1602</strain>
    </source>
</reference>
<sequence length="746" mass="78813">MQSAVGGGKGTKRGGAPQPAPGSKAARRAAAAAAAAQLAALPANASGDYLDAYPAVQQLMQRFKNRGIEKFPLGVLNEYAGRLMLQVSFHAEQASQAGGFRVEARLTNKRGDETVESGTGLARNKQTGKQLAAAALLERLLETTVDEEQLLDPNAGKPPEDKRKKYGQAQVKPGLGADPSAASFSGSSSRFGRSSSYGSFGPYAGGYGAALMHRRRMGGIGGSPGFVRGGALVPSSDGAGMELRPSPGSAAAQGRYGEAAVTLSSGYRPPSRSEQLSRFQAALLPNADKQFTPTGAVRSGSRLGKAPGSAPARLGSRQGSEEAAGSESEAPGGEAAAGAGPAADRGDAAEEEEEGHLHWGGVGWLIVTAGSPAALERIGMRLSGGEMRLTHHQALQRNTVLWGCRAPRDAPHRGGFTGEAAARSMMAAVLITGGTGYLGQFLTRHFAASGLKVGFTYWHCTEPDKLCCSAVDGFKVNLATGEGLDACLEALTAGGRRLVAVINCAALSQPAVCEAHPDAAAALNVPTKLLDALELHKAAKGCDPLLIHLSTDQVYDGSKARWKEGDECRPVNVYGRTKLEGERAVQARWPNHAILRSSIIYGPDAPLVPVERPLLLQFIDECLTAKRPTAFFDDEWRCPVRVRDIIRVVQTLIARQGELQHRLFNLGGPDRLSRADMAEAVARAHGHDPSLVQRMPAASANRPFPSPADISMDSSRLEAELHLPLTPFNKALEHIFKDHHHDQDSH</sequence>
<dbReference type="Gene3D" id="3.30.160.20">
    <property type="match status" value="1"/>
</dbReference>
<keyword evidence="5" id="KW-1185">Reference proteome</keyword>
<dbReference type="SUPFAM" id="SSF51735">
    <property type="entry name" value="NAD(P)-binding Rossmann-fold domains"/>
    <property type="match status" value="1"/>
</dbReference>
<dbReference type="OrthoDB" id="6235964at2759"/>
<evidence type="ECO:0000256" key="2">
    <source>
        <dbReference type="SAM" id="MobiDB-lite"/>
    </source>
</evidence>
<feature type="region of interest" description="Disordered" evidence="2">
    <location>
        <begin position="285"/>
        <end position="354"/>
    </location>
</feature>
<dbReference type="STRING" id="3076.A0A2P6TBJ8"/>
<keyword evidence="1" id="KW-0694">RNA-binding</keyword>